<dbReference type="OrthoDB" id="3237235at2"/>
<keyword evidence="1" id="KW-1133">Transmembrane helix</keyword>
<evidence type="ECO:0000313" key="3">
    <source>
        <dbReference type="Proteomes" id="UP000029082"/>
    </source>
</evidence>
<dbReference type="InterPro" id="IPR031612">
    <property type="entry name" value="Phage_holin_Dp1"/>
</dbReference>
<evidence type="ECO:0000313" key="2">
    <source>
        <dbReference type="EMBL" id="KFI80251.1"/>
    </source>
</evidence>
<dbReference type="Pfam" id="PF16938">
    <property type="entry name" value="Phage_holin_Dp1"/>
    <property type="match status" value="1"/>
</dbReference>
<dbReference type="GeneID" id="93094987"/>
<name>A0A087CAF1_9BIFI</name>
<dbReference type="STRING" id="1437603.GCA_000771525_00456"/>
<proteinExistence type="predicted"/>
<dbReference type="Proteomes" id="UP000029082">
    <property type="component" value="Unassembled WGS sequence"/>
</dbReference>
<feature type="transmembrane region" description="Helical" evidence="1">
    <location>
        <begin position="26"/>
        <end position="48"/>
    </location>
</feature>
<keyword evidence="3" id="KW-1185">Reference proteome</keyword>
<gene>
    <name evidence="2" type="ORF">BMON_0122</name>
</gene>
<keyword evidence="1" id="KW-0472">Membrane</keyword>
<comment type="caution">
    <text evidence="2">The sequence shown here is derived from an EMBL/GenBank/DDBJ whole genome shotgun (WGS) entry which is preliminary data.</text>
</comment>
<keyword evidence="1" id="KW-0812">Transmembrane</keyword>
<reference evidence="2 3" key="1">
    <citation type="submission" date="2014-03" db="EMBL/GenBank/DDBJ databases">
        <title>Genomics of Bifidobacteria.</title>
        <authorList>
            <person name="Ventura M."/>
            <person name="Milani C."/>
            <person name="Lugli G.A."/>
        </authorList>
    </citation>
    <scope>NUCLEOTIDE SEQUENCE [LARGE SCALE GENOMIC DNA]</scope>
    <source>
        <strain evidence="2 3">DSM 21395</strain>
    </source>
</reference>
<protein>
    <submittedName>
        <fullName evidence="2">Holin</fullName>
    </submittedName>
</protein>
<organism evidence="2 3">
    <name type="scientific">Bifidobacterium mongoliense DSM 21395</name>
    <dbReference type="NCBI Taxonomy" id="1437603"/>
    <lineage>
        <taxon>Bacteria</taxon>
        <taxon>Bacillati</taxon>
        <taxon>Actinomycetota</taxon>
        <taxon>Actinomycetes</taxon>
        <taxon>Bifidobacteriales</taxon>
        <taxon>Bifidobacteriaceae</taxon>
        <taxon>Bifidobacterium</taxon>
    </lineage>
</organism>
<dbReference type="eggNOG" id="ENOG5033DW0">
    <property type="taxonomic scope" value="Bacteria"/>
</dbReference>
<feature type="transmembrane region" description="Helical" evidence="1">
    <location>
        <begin position="54"/>
        <end position="74"/>
    </location>
</feature>
<evidence type="ECO:0000256" key="1">
    <source>
        <dbReference type="SAM" id="Phobius"/>
    </source>
</evidence>
<dbReference type="RefSeq" id="WP_033513440.1">
    <property type="nucleotide sequence ID" value="NZ_JDUO01000015.1"/>
</dbReference>
<dbReference type="EMBL" id="JGZE01000001">
    <property type="protein sequence ID" value="KFI80251.1"/>
    <property type="molecule type" value="Genomic_DNA"/>
</dbReference>
<dbReference type="AlphaFoldDB" id="A0A087CAF1"/>
<accession>A0A087CAF1</accession>
<sequence length="79" mass="8256">MTDETTNTTEGPQGLLPDHVYDVLKWVAIIVMPALATFIVGLGGIWSIPFAGQLAATITAVGVLLGALLGLSSVKYNSR</sequence>